<feature type="domain" description="Lsr2 dimerization" evidence="3">
    <location>
        <begin position="1"/>
        <end position="60"/>
    </location>
</feature>
<evidence type="ECO:0000259" key="3">
    <source>
        <dbReference type="Pfam" id="PF11774"/>
    </source>
</evidence>
<keyword evidence="1" id="KW-0238">DNA-binding</keyword>
<evidence type="ECO:0000313" key="6">
    <source>
        <dbReference type="Proteomes" id="UP001499938"/>
    </source>
</evidence>
<dbReference type="InterPro" id="IPR055370">
    <property type="entry name" value="Lsr2_DNA-bd"/>
</dbReference>
<reference evidence="5 6" key="1">
    <citation type="journal article" date="2019" name="Int. J. Syst. Evol. Microbiol.">
        <title>The Global Catalogue of Microorganisms (GCM) 10K type strain sequencing project: providing services to taxonomists for standard genome sequencing and annotation.</title>
        <authorList>
            <consortium name="The Broad Institute Genomics Platform"/>
            <consortium name="The Broad Institute Genome Sequencing Center for Infectious Disease"/>
            <person name="Wu L."/>
            <person name="Ma J."/>
        </authorList>
    </citation>
    <scope>NUCLEOTIDE SEQUENCE [LARGE SCALE GENOMIC DNA]</scope>
    <source>
        <strain evidence="5 6">JCM 15592</strain>
    </source>
</reference>
<accession>A0ABN2M3Q1</accession>
<feature type="domain" description="Lsr2 DNA-binding" evidence="4">
    <location>
        <begin position="76"/>
        <end position="108"/>
    </location>
</feature>
<dbReference type="EMBL" id="BAAAPO010000062">
    <property type="protein sequence ID" value="GAA1808581.1"/>
    <property type="molecule type" value="Genomic_DNA"/>
</dbReference>
<dbReference type="Proteomes" id="UP001499938">
    <property type="component" value="Unassembled WGS sequence"/>
</dbReference>
<dbReference type="InterPro" id="IPR042261">
    <property type="entry name" value="Lsr2-like_dimerization"/>
</dbReference>
<keyword evidence="6" id="KW-1185">Reference proteome</keyword>
<dbReference type="Gene3D" id="4.10.320.10">
    <property type="entry name" value="E3-binding domain"/>
    <property type="match status" value="1"/>
</dbReference>
<name>A0ABN2M3Q1_9MICO</name>
<dbReference type="Pfam" id="PF11774">
    <property type="entry name" value="Lsr2"/>
    <property type="match status" value="1"/>
</dbReference>
<dbReference type="InterPro" id="IPR024412">
    <property type="entry name" value="Lsr2_dim_dom"/>
</dbReference>
<dbReference type="Pfam" id="PF23359">
    <property type="entry name" value="Lsr2_DNA-bd"/>
    <property type="match status" value="1"/>
</dbReference>
<sequence length="115" mass="12770">MATREIIEWIDDLDGQDITGASETIRFGLDGIGYEIDLGPRNAQALRDALQKYAAKGRRVAGQRTATPKAGRTRVDPEQLAATRRWLRSRGHEVSDRGRIKGELMDLYMSNAGAQ</sequence>
<comment type="caution">
    <text evidence="5">The sequence shown here is derived from an EMBL/GenBank/DDBJ whole genome shotgun (WGS) entry which is preliminary data.</text>
</comment>
<evidence type="ECO:0000256" key="2">
    <source>
        <dbReference type="SAM" id="MobiDB-lite"/>
    </source>
</evidence>
<gene>
    <name evidence="5" type="ORF">GCM10009811_34780</name>
</gene>
<dbReference type="InterPro" id="IPR036625">
    <property type="entry name" value="E3-bd_dom_sf"/>
</dbReference>
<feature type="region of interest" description="Disordered" evidence="2">
    <location>
        <begin position="58"/>
        <end position="78"/>
    </location>
</feature>
<dbReference type="Gene3D" id="3.30.60.230">
    <property type="entry name" value="Lsr2, dimerization domain"/>
    <property type="match status" value="1"/>
</dbReference>
<evidence type="ECO:0000256" key="1">
    <source>
        <dbReference type="ARBA" id="ARBA00023125"/>
    </source>
</evidence>
<evidence type="ECO:0000313" key="5">
    <source>
        <dbReference type="EMBL" id="GAA1808581.1"/>
    </source>
</evidence>
<evidence type="ECO:0000259" key="4">
    <source>
        <dbReference type="Pfam" id="PF23359"/>
    </source>
</evidence>
<proteinExistence type="predicted"/>
<protein>
    <submittedName>
        <fullName evidence="5">Lsr2 family protein</fullName>
    </submittedName>
</protein>
<organism evidence="5 6">
    <name type="scientific">Nostocoides veronense</name>
    <dbReference type="NCBI Taxonomy" id="330836"/>
    <lineage>
        <taxon>Bacteria</taxon>
        <taxon>Bacillati</taxon>
        <taxon>Actinomycetota</taxon>
        <taxon>Actinomycetes</taxon>
        <taxon>Micrococcales</taxon>
        <taxon>Intrasporangiaceae</taxon>
        <taxon>Nostocoides</taxon>
    </lineage>
</organism>
<dbReference type="RefSeq" id="WP_344088611.1">
    <property type="nucleotide sequence ID" value="NZ_BAAAPO010000062.1"/>
</dbReference>